<protein>
    <submittedName>
        <fullName evidence="1">Uncharacterized protein</fullName>
    </submittedName>
</protein>
<name>A0A8X7WD50_BRACI</name>
<keyword evidence="2" id="KW-1185">Reference proteome</keyword>
<organism evidence="1 2">
    <name type="scientific">Brassica carinata</name>
    <name type="common">Ethiopian mustard</name>
    <name type="synonym">Abyssinian cabbage</name>
    <dbReference type="NCBI Taxonomy" id="52824"/>
    <lineage>
        <taxon>Eukaryota</taxon>
        <taxon>Viridiplantae</taxon>
        <taxon>Streptophyta</taxon>
        <taxon>Embryophyta</taxon>
        <taxon>Tracheophyta</taxon>
        <taxon>Spermatophyta</taxon>
        <taxon>Magnoliopsida</taxon>
        <taxon>eudicotyledons</taxon>
        <taxon>Gunneridae</taxon>
        <taxon>Pentapetalae</taxon>
        <taxon>rosids</taxon>
        <taxon>malvids</taxon>
        <taxon>Brassicales</taxon>
        <taxon>Brassicaceae</taxon>
        <taxon>Brassiceae</taxon>
        <taxon>Brassica</taxon>
    </lineage>
</organism>
<reference evidence="1 2" key="1">
    <citation type="submission" date="2020-02" db="EMBL/GenBank/DDBJ databases">
        <authorList>
            <person name="Ma Q."/>
            <person name="Huang Y."/>
            <person name="Song X."/>
            <person name="Pei D."/>
        </authorList>
    </citation>
    <scope>NUCLEOTIDE SEQUENCE [LARGE SCALE GENOMIC DNA]</scope>
    <source>
        <strain evidence="1">Sxm20200214</strain>
        <tissue evidence="1">Leaf</tissue>
    </source>
</reference>
<dbReference type="AlphaFoldDB" id="A0A8X7WD50"/>
<evidence type="ECO:0000313" key="2">
    <source>
        <dbReference type="Proteomes" id="UP000886595"/>
    </source>
</evidence>
<dbReference type="Proteomes" id="UP000886595">
    <property type="component" value="Unassembled WGS sequence"/>
</dbReference>
<evidence type="ECO:0000313" key="1">
    <source>
        <dbReference type="EMBL" id="KAG2327946.1"/>
    </source>
</evidence>
<dbReference type="EMBL" id="JAAMPC010000002">
    <property type="protein sequence ID" value="KAG2327946.1"/>
    <property type="molecule type" value="Genomic_DNA"/>
</dbReference>
<comment type="caution">
    <text evidence="1">The sequence shown here is derived from an EMBL/GenBank/DDBJ whole genome shotgun (WGS) entry which is preliminary data.</text>
</comment>
<gene>
    <name evidence="1" type="ORF">Bca52824_010674</name>
</gene>
<proteinExistence type="predicted"/>
<accession>A0A8X7WD50</accession>
<sequence>MVVKQKEASYSSSALIKLKLRWCTEISISSLSLLSGEAFCRCVSYEALGCCISGESCRLCDSYQDLHLWSSVNLSAVRSPVKLSRLKLWNQK</sequence>